<dbReference type="STRING" id="667676.SAMN05192539_1010170"/>
<evidence type="ECO:0000256" key="3">
    <source>
        <dbReference type="ARBA" id="ARBA00022475"/>
    </source>
</evidence>
<evidence type="ECO:0000256" key="2">
    <source>
        <dbReference type="ARBA" id="ARBA00010581"/>
    </source>
</evidence>
<dbReference type="GO" id="GO:0019646">
    <property type="term" value="P:aerobic electron transport chain"/>
    <property type="evidence" value="ECO:0007669"/>
    <property type="project" value="InterPro"/>
</dbReference>
<protein>
    <submittedName>
        <fullName evidence="10">Cytochrome c oxidase subunit 3</fullName>
    </submittedName>
</protein>
<proteinExistence type="inferred from homology"/>
<comment type="similarity">
    <text evidence="2 7">Belongs to the cytochrome c oxidase subunit 3 family.</text>
</comment>
<dbReference type="SUPFAM" id="SSF81452">
    <property type="entry name" value="Cytochrome c oxidase subunit III-like"/>
    <property type="match status" value="1"/>
</dbReference>
<feature type="domain" description="Heme-copper oxidase subunit III family profile" evidence="9">
    <location>
        <begin position="1"/>
        <end position="212"/>
    </location>
</feature>
<dbReference type="PANTHER" id="PTHR11403:SF2">
    <property type="entry name" value="CYTOCHROME BO(3) UBIQUINOL OXIDASE SUBUNIT 3"/>
    <property type="match status" value="1"/>
</dbReference>
<evidence type="ECO:0000256" key="5">
    <source>
        <dbReference type="ARBA" id="ARBA00022989"/>
    </source>
</evidence>
<dbReference type="EMBL" id="FNYE01000010">
    <property type="protein sequence ID" value="SEJ41495.1"/>
    <property type="molecule type" value="Genomic_DNA"/>
</dbReference>
<accession>A0A1H6YXP3</accession>
<feature type="transmembrane region" description="Helical" evidence="8">
    <location>
        <begin position="147"/>
        <end position="172"/>
    </location>
</feature>
<feature type="transmembrane region" description="Helical" evidence="8">
    <location>
        <begin position="38"/>
        <end position="62"/>
    </location>
</feature>
<keyword evidence="3" id="KW-1003">Cell membrane</keyword>
<sequence>MSDALRNGTVHDDTSRGDAYGREVSLPVGSAGERSGGWFGCLALIVTEGSLFGYLIFSYLYLASQSGRMWPPEGLPKLGLGGVNTAILLTSSVFVWLCERCVKRRRIHWAVASMSTALALGVTFVGIQIKEWQNHPYGMTAHLYGSLYFTITGFHMAHVVVGLVVLALLLLWTARGYFDEKRCLALTIGGLYWHFVDLVWLFIFTTIYLSPYVLRGRA</sequence>
<dbReference type="InterPro" id="IPR024791">
    <property type="entry name" value="Cyt_c/ubiquinol_Oxase_su3"/>
</dbReference>
<evidence type="ECO:0000256" key="4">
    <source>
        <dbReference type="ARBA" id="ARBA00022692"/>
    </source>
</evidence>
<dbReference type="PROSITE" id="PS50253">
    <property type="entry name" value="COX3"/>
    <property type="match status" value="1"/>
</dbReference>
<dbReference type="InterPro" id="IPR013833">
    <property type="entry name" value="Cyt_c_oxidase_su3_a-hlx"/>
</dbReference>
<dbReference type="Pfam" id="PF00510">
    <property type="entry name" value="COX3"/>
    <property type="match status" value="1"/>
</dbReference>
<dbReference type="PANTHER" id="PTHR11403">
    <property type="entry name" value="CYTOCHROME C OXIDASE SUBUNIT III"/>
    <property type="match status" value="1"/>
</dbReference>
<dbReference type="Gene3D" id="1.20.120.80">
    <property type="entry name" value="Cytochrome c oxidase, subunit III, four-helix bundle"/>
    <property type="match status" value="1"/>
</dbReference>
<comment type="subcellular location">
    <subcellularLocation>
        <location evidence="1 7">Cell membrane</location>
        <topology evidence="1 7">Multi-pass membrane protein</topology>
    </subcellularLocation>
</comment>
<dbReference type="InterPro" id="IPR000298">
    <property type="entry name" value="Cyt_c_oxidase-like_su3"/>
</dbReference>
<dbReference type="OrthoDB" id="9810850at2"/>
<feature type="transmembrane region" description="Helical" evidence="8">
    <location>
        <begin position="184"/>
        <end position="209"/>
    </location>
</feature>
<evidence type="ECO:0000259" key="9">
    <source>
        <dbReference type="PROSITE" id="PS50253"/>
    </source>
</evidence>
<name>A0A1H6YXP3_9BURK</name>
<evidence type="ECO:0000313" key="11">
    <source>
        <dbReference type="Proteomes" id="UP000198866"/>
    </source>
</evidence>
<keyword evidence="11" id="KW-1185">Reference proteome</keyword>
<evidence type="ECO:0000256" key="1">
    <source>
        <dbReference type="ARBA" id="ARBA00004651"/>
    </source>
</evidence>
<reference evidence="11" key="1">
    <citation type="submission" date="2016-10" db="EMBL/GenBank/DDBJ databases">
        <authorList>
            <person name="Varghese N."/>
            <person name="Submissions S."/>
        </authorList>
    </citation>
    <scope>NUCLEOTIDE SEQUENCE [LARGE SCALE GENOMIC DNA]</scope>
    <source>
        <strain evidence="11">LMG 26031</strain>
    </source>
</reference>
<keyword evidence="4 7" id="KW-0812">Transmembrane</keyword>
<dbReference type="InterPro" id="IPR035973">
    <property type="entry name" value="Cyt_c_oxidase_su3-like_sf"/>
</dbReference>
<evidence type="ECO:0000256" key="6">
    <source>
        <dbReference type="ARBA" id="ARBA00023136"/>
    </source>
</evidence>
<dbReference type="RefSeq" id="WP_090866468.1">
    <property type="nucleotide sequence ID" value="NZ_FNYE01000010.1"/>
</dbReference>
<keyword evidence="5 8" id="KW-1133">Transmembrane helix</keyword>
<dbReference type="GO" id="GO:0005886">
    <property type="term" value="C:plasma membrane"/>
    <property type="evidence" value="ECO:0007669"/>
    <property type="project" value="UniProtKB-SubCell"/>
</dbReference>
<keyword evidence="6 8" id="KW-0472">Membrane</keyword>
<evidence type="ECO:0000313" key="10">
    <source>
        <dbReference type="EMBL" id="SEJ41495.1"/>
    </source>
</evidence>
<organism evidence="10 11">
    <name type="scientific">Paraburkholderia diazotrophica</name>
    <dbReference type="NCBI Taxonomy" id="667676"/>
    <lineage>
        <taxon>Bacteria</taxon>
        <taxon>Pseudomonadati</taxon>
        <taxon>Pseudomonadota</taxon>
        <taxon>Betaproteobacteria</taxon>
        <taxon>Burkholderiales</taxon>
        <taxon>Burkholderiaceae</taxon>
        <taxon>Paraburkholderia</taxon>
    </lineage>
</organism>
<gene>
    <name evidence="10" type="ORF">SAMN05192539_1010170</name>
</gene>
<feature type="transmembrane region" description="Helical" evidence="8">
    <location>
        <begin position="109"/>
        <end position="127"/>
    </location>
</feature>
<dbReference type="GO" id="GO:0004129">
    <property type="term" value="F:cytochrome-c oxidase activity"/>
    <property type="evidence" value="ECO:0007669"/>
    <property type="project" value="InterPro"/>
</dbReference>
<evidence type="ECO:0000256" key="8">
    <source>
        <dbReference type="SAM" id="Phobius"/>
    </source>
</evidence>
<feature type="transmembrane region" description="Helical" evidence="8">
    <location>
        <begin position="74"/>
        <end position="97"/>
    </location>
</feature>
<evidence type="ECO:0000256" key="7">
    <source>
        <dbReference type="RuleBase" id="RU003376"/>
    </source>
</evidence>
<dbReference type="AlphaFoldDB" id="A0A1H6YXP3"/>
<dbReference type="Proteomes" id="UP000198866">
    <property type="component" value="Unassembled WGS sequence"/>
</dbReference>